<feature type="signal peptide" evidence="1">
    <location>
        <begin position="1"/>
        <end position="24"/>
    </location>
</feature>
<proteinExistence type="predicted"/>
<dbReference type="Proteomes" id="UP000324233">
    <property type="component" value="Chromosome"/>
</dbReference>
<evidence type="ECO:0000256" key="1">
    <source>
        <dbReference type="SAM" id="SignalP"/>
    </source>
</evidence>
<keyword evidence="3" id="KW-1185">Reference proteome</keyword>
<organism evidence="2 3">
    <name type="scientific">Aquisphaera giovannonii</name>
    <dbReference type="NCBI Taxonomy" id="406548"/>
    <lineage>
        <taxon>Bacteria</taxon>
        <taxon>Pseudomonadati</taxon>
        <taxon>Planctomycetota</taxon>
        <taxon>Planctomycetia</taxon>
        <taxon>Isosphaerales</taxon>
        <taxon>Isosphaeraceae</taxon>
        <taxon>Aquisphaera</taxon>
    </lineage>
</organism>
<gene>
    <name evidence="2" type="ORF">OJF2_37350</name>
</gene>
<feature type="chain" id="PRO_5022877506" description="PEP-CTERM protein-sorting domain-containing protein" evidence="1">
    <location>
        <begin position="25"/>
        <end position="248"/>
    </location>
</feature>
<dbReference type="AlphaFoldDB" id="A0A5B9W3M1"/>
<dbReference type="OrthoDB" id="278887at2"/>
<dbReference type="KEGG" id="agv:OJF2_37350"/>
<evidence type="ECO:0000313" key="2">
    <source>
        <dbReference type="EMBL" id="QEH35188.1"/>
    </source>
</evidence>
<keyword evidence="1" id="KW-0732">Signal</keyword>
<dbReference type="EMBL" id="CP042997">
    <property type="protein sequence ID" value="QEH35188.1"/>
    <property type="molecule type" value="Genomic_DNA"/>
</dbReference>
<protein>
    <recommendedName>
        <fullName evidence="4">PEP-CTERM protein-sorting domain-containing protein</fullName>
    </recommendedName>
</protein>
<evidence type="ECO:0000313" key="3">
    <source>
        <dbReference type="Proteomes" id="UP000324233"/>
    </source>
</evidence>
<accession>A0A5B9W3M1</accession>
<dbReference type="RefSeq" id="WP_148595017.1">
    <property type="nucleotide sequence ID" value="NZ_CP042997.1"/>
</dbReference>
<evidence type="ECO:0008006" key="4">
    <source>
        <dbReference type="Google" id="ProtNLM"/>
    </source>
</evidence>
<reference evidence="2 3" key="1">
    <citation type="submission" date="2019-08" db="EMBL/GenBank/DDBJ databases">
        <title>Deep-cultivation of Planctomycetes and their phenomic and genomic characterization uncovers novel biology.</title>
        <authorList>
            <person name="Wiegand S."/>
            <person name="Jogler M."/>
            <person name="Boedeker C."/>
            <person name="Pinto D."/>
            <person name="Vollmers J."/>
            <person name="Rivas-Marin E."/>
            <person name="Kohn T."/>
            <person name="Peeters S.H."/>
            <person name="Heuer A."/>
            <person name="Rast P."/>
            <person name="Oberbeckmann S."/>
            <person name="Bunk B."/>
            <person name="Jeske O."/>
            <person name="Meyerdierks A."/>
            <person name="Storesund J.E."/>
            <person name="Kallscheuer N."/>
            <person name="Luecker S."/>
            <person name="Lage O.M."/>
            <person name="Pohl T."/>
            <person name="Merkel B.J."/>
            <person name="Hornburger P."/>
            <person name="Mueller R.-W."/>
            <person name="Bruemmer F."/>
            <person name="Labrenz M."/>
            <person name="Spormann A.M."/>
            <person name="Op den Camp H."/>
            <person name="Overmann J."/>
            <person name="Amann R."/>
            <person name="Jetten M.S.M."/>
            <person name="Mascher T."/>
            <person name="Medema M.H."/>
            <person name="Devos D.P."/>
            <person name="Kaster A.-K."/>
            <person name="Ovreas L."/>
            <person name="Rohde M."/>
            <person name="Galperin M.Y."/>
            <person name="Jogler C."/>
        </authorList>
    </citation>
    <scope>NUCLEOTIDE SEQUENCE [LARGE SCALE GENOMIC DNA]</scope>
    <source>
        <strain evidence="2 3">OJF2</strain>
    </source>
</reference>
<name>A0A5B9W3M1_9BACT</name>
<sequence length="248" mass="25204" precursor="true">MRCSRACLLLLAALPMCLPASARAAPIVAGDTTFHGTAVQDVTILGGTAFNPGPEFTLYGLSGVGYFTIHRQAQVGSTIEFAGGDSLFSGSYAGLGSYTFGTGAPLGGGSFHGMIENVVQDPTDPGFASGDPSSFASGDYTAYLDRFLFKLADGTILETGGVYALAATLDGLPPRTATTLQGSATDRNPIYYGDPANGFLVGYTTNGAIYVSAVPEPSAFCLGGIAMAAVGLSLARSRRRGGSGPVTA</sequence>